<evidence type="ECO:0000259" key="10">
    <source>
        <dbReference type="PROSITE" id="PS50893"/>
    </source>
</evidence>
<dbReference type="PROSITE" id="PS50893">
    <property type="entry name" value="ABC_TRANSPORTER_2"/>
    <property type="match status" value="2"/>
</dbReference>
<keyword evidence="8" id="KW-1278">Translocase</keyword>
<protein>
    <submittedName>
        <fullName evidence="11">ABC-type sugar transport system, ATPase component</fullName>
        <ecNumber evidence="11">3.6.3.17</ecNumber>
    </submittedName>
</protein>
<dbReference type="GO" id="GO:0005524">
    <property type="term" value="F:ATP binding"/>
    <property type="evidence" value="ECO:0007669"/>
    <property type="project" value="UniProtKB-KW"/>
</dbReference>
<sequence>MSVSVRRVEAQRAAREVDVRPEAVPVLQMRGIEKRFGGVHALKGVDLTLQAGQVIALIGENGAGKSTLMKILGGILAPDAGEILIDGKAVVMRSASDAIRYGISFIHQELNVLDNLDVAGNVFLGREPVRGGFLRLLDRKRMQEETEEHLRRLGVGIRSTTPLSELTIAQRQMVEIAKALSLKARILIMDEPTSSLTLQETERLLEVVLELRRQGVAIIYISHRLNEVERIADRVIVLRDGERVGVLERDEITHERMVRMMVGRELENYYQHPRVKIEPGYFVVKDLRTARYPRERVSFEIGKGEILGLAGLVGAGRTDVAEAIFGIGAAQDGVRVRLAGEEIAIRSPRDAIRHGIYLVPEDRRRTGLILEATIRENVTLPAVERYARAGLIALARERHSATEICRRLNVKAPSVETWVSALSGGNQQKVVLAKWLALEPRVLIFDEPTRGIDVGAKAEIYELMRQLAESGVAILMISSEMEEILNVSDRVAVMHEGRLMGVLGRDECCEEAIMRLAVGQAN</sequence>
<comment type="subcellular location">
    <subcellularLocation>
        <location evidence="1">Cell membrane</location>
        <topology evidence="1">Peripheral membrane protein</topology>
    </subcellularLocation>
</comment>
<organism evidence="11 12">
    <name type="scientific">Pyrinomonas methylaliphatogenes</name>
    <dbReference type="NCBI Taxonomy" id="454194"/>
    <lineage>
        <taxon>Bacteria</taxon>
        <taxon>Pseudomonadati</taxon>
        <taxon>Acidobacteriota</taxon>
        <taxon>Blastocatellia</taxon>
        <taxon>Blastocatellales</taxon>
        <taxon>Pyrinomonadaceae</taxon>
        <taxon>Pyrinomonas</taxon>
    </lineage>
</organism>
<evidence type="ECO:0000313" key="12">
    <source>
        <dbReference type="Proteomes" id="UP000031518"/>
    </source>
</evidence>
<keyword evidence="5" id="KW-0677">Repeat</keyword>
<dbReference type="Proteomes" id="UP000031518">
    <property type="component" value="Unassembled WGS sequence"/>
</dbReference>
<name>A0A0B6WXD4_9BACT</name>
<dbReference type="FunFam" id="3.40.50.300:FF:000127">
    <property type="entry name" value="Ribose import ATP-binding protein RbsA"/>
    <property type="match status" value="1"/>
</dbReference>
<evidence type="ECO:0000256" key="8">
    <source>
        <dbReference type="ARBA" id="ARBA00022967"/>
    </source>
</evidence>
<dbReference type="CDD" id="cd03215">
    <property type="entry name" value="ABC_Carb_Monos_II"/>
    <property type="match status" value="1"/>
</dbReference>
<accession>A0A0B6WXD4</accession>
<dbReference type="CDD" id="cd03216">
    <property type="entry name" value="ABC_Carb_Monos_I"/>
    <property type="match status" value="1"/>
</dbReference>
<dbReference type="EMBL" id="CBXV010000003">
    <property type="protein sequence ID" value="CDM64825.1"/>
    <property type="molecule type" value="Genomic_DNA"/>
</dbReference>
<dbReference type="InterPro" id="IPR003439">
    <property type="entry name" value="ABC_transporter-like_ATP-bd"/>
</dbReference>
<dbReference type="SMART" id="SM00382">
    <property type="entry name" value="AAA"/>
    <property type="match status" value="2"/>
</dbReference>
<dbReference type="InterPro" id="IPR003593">
    <property type="entry name" value="AAA+_ATPase"/>
</dbReference>
<keyword evidence="6" id="KW-0547">Nucleotide-binding</keyword>
<evidence type="ECO:0000313" key="11">
    <source>
        <dbReference type="EMBL" id="CDM64825.1"/>
    </source>
</evidence>
<dbReference type="SUPFAM" id="SSF52540">
    <property type="entry name" value="P-loop containing nucleoside triphosphate hydrolases"/>
    <property type="match status" value="2"/>
</dbReference>
<dbReference type="GO" id="GO:0016887">
    <property type="term" value="F:ATP hydrolysis activity"/>
    <property type="evidence" value="ECO:0007669"/>
    <property type="project" value="InterPro"/>
</dbReference>
<proteinExistence type="predicted"/>
<evidence type="ECO:0000256" key="5">
    <source>
        <dbReference type="ARBA" id="ARBA00022737"/>
    </source>
</evidence>
<reference evidence="11 12" key="1">
    <citation type="submission" date="2013-12" db="EMBL/GenBank/DDBJ databases">
        <authorList>
            <person name="Stott M."/>
        </authorList>
    </citation>
    <scope>NUCLEOTIDE SEQUENCE [LARGE SCALE GENOMIC DNA]</scope>
    <source>
        <strain evidence="11 12">K22</strain>
    </source>
</reference>
<feature type="domain" description="ABC transporter" evidence="10">
    <location>
        <begin position="27"/>
        <end position="265"/>
    </location>
</feature>
<keyword evidence="11" id="KW-0378">Hydrolase</keyword>
<reference evidence="11 12" key="2">
    <citation type="submission" date="2015-01" db="EMBL/GenBank/DDBJ databases">
        <title>Complete genome sequence of Pyrinomonas methylaliphatogenes type strain K22T.</title>
        <authorList>
            <person name="Lee K.C.Y."/>
            <person name="Power J.F."/>
            <person name="Dunfield P.F."/>
            <person name="Morgan X.C."/>
            <person name="Huttenhower C."/>
            <person name="Stott M.B."/>
        </authorList>
    </citation>
    <scope>NUCLEOTIDE SEQUENCE [LARGE SCALE GENOMIC DNA]</scope>
    <source>
        <strain evidence="11 12">K22</strain>
    </source>
</reference>
<keyword evidence="4 11" id="KW-0762">Sugar transport</keyword>
<evidence type="ECO:0000256" key="3">
    <source>
        <dbReference type="ARBA" id="ARBA00022475"/>
    </source>
</evidence>
<dbReference type="InterPro" id="IPR050107">
    <property type="entry name" value="ABC_carbohydrate_import_ATPase"/>
</dbReference>
<dbReference type="PANTHER" id="PTHR43790">
    <property type="entry name" value="CARBOHYDRATE TRANSPORT ATP-BINDING PROTEIN MG119-RELATED"/>
    <property type="match status" value="1"/>
</dbReference>
<dbReference type="PROSITE" id="PS00211">
    <property type="entry name" value="ABC_TRANSPORTER_1"/>
    <property type="match status" value="1"/>
</dbReference>
<dbReference type="InterPro" id="IPR027417">
    <property type="entry name" value="P-loop_NTPase"/>
</dbReference>
<evidence type="ECO:0000256" key="7">
    <source>
        <dbReference type="ARBA" id="ARBA00022840"/>
    </source>
</evidence>
<keyword evidence="12" id="KW-1185">Reference proteome</keyword>
<dbReference type="AlphaFoldDB" id="A0A0B6WXD4"/>
<dbReference type="STRING" id="454194.PYK22_00820"/>
<evidence type="ECO:0000256" key="4">
    <source>
        <dbReference type="ARBA" id="ARBA00022597"/>
    </source>
</evidence>
<evidence type="ECO:0000256" key="1">
    <source>
        <dbReference type="ARBA" id="ARBA00004202"/>
    </source>
</evidence>
<keyword evidence="9" id="KW-0472">Membrane</keyword>
<keyword evidence="7" id="KW-0067">ATP-binding</keyword>
<evidence type="ECO:0000256" key="6">
    <source>
        <dbReference type="ARBA" id="ARBA00022741"/>
    </source>
</evidence>
<evidence type="ECO:0000256" key="2">
    <source>
        <dbReference type="ARBA" id="ARBA00022448"/>
    </source>
</evidence>
<dbReference type="Gene3D" id="3.40.50.300">
    <property type="entry name" value="P-loop containing nucleotide triphosphate hydrolases"/>
    <property type="match status" value="2"/>
</dbReference>
<dbReference type="OrthoDB" id="9766104at2"/>
<dbReference type="InterPro" id="IPR017871">
    <property type="entry name" value="ABC_transporter-like_CS"/>
</dbReference>
<dbReference type="EC" id="3.6.3.17" evidence="11"/>
<dbReference type="PANTHER" id="PTHR43790:SF3">
    <property type="entry name" value="D-ALLOSE IMPORT ATP-BINDING PROTEIN ALSA-RELATED"/>
    <property type="match status" value="1"/>
</dbReference>
<dbReference type="Pfam" id="PF00005">
    <property type="entry name" value="ABC_tran"/>
    <property type="match status" value="2"/>
</dbReference>
<dbReference type="GO" id="GO:0005886">
    <property type="term" value="C:plasma membrane"/>
    <property type="evidence" value="ECO:0007669"/>
    <property type="project" value="UniProtKB-SubCell"/>
</dbReference>
<evidence type="ECO:0000256" key="9">
    <source>
        <dbReference type="ARBA" id="ARBA00023136"/>
    </source>
</evidence>
<gene>
    <name evidence="11" type="ORF">PYK22_00820</name>
</gene>
<feature type="domain" description="ABC transporter" evidence="10">
    <location>
        <begin position="275"/>
        <end position="521"/>
    </location>
</feature>
<keyword evidence="3" id="KW-1003">Cell membrane</keyword>
<keyword evidence="2" id="KW-0813">Transport</keyword>